<evidence type="ECO:0000256" key="2">
    <source>
        <dbReference type="ARBA" id="ARBA00022536"/>
    </source>
</evidence>
<gene>
    <name evidence="13" type="primary">Nrx3-L</name>
    <name evidence="13" type="ORF">Hamer_G022945</name>
</gene>
<evidence type="ECO:0000259" key="12">
    <source>
        <dbReference type="PROSITE" id="PS50026"/>
    </source>
</evidence>
<dbReference type="SMART" id="SM00282">
    <property type="entry name" value="LamG"/>
    <property type="match status" value="4"/>
</dbReference>
<dbReference type="SUPFAM" id="SSF49899">
    <property type="entry name" value="Concanavalin A-like lectins/glucanases"/>
    <property type="match status" value="6"/>
</dbReference>
<evidence type="ECO:0000256" key="5">
    <source>
        <dbReference type="ARBA" id="ARBA00022989"/>
    </source>
</evidence>
<dbReference type="SMART" id="SM00181">
    <property type="entry name" value="EGF"/>
    <property type="match status" value="2"/>
</dbReference>
<keyword evidence="7" id="KW-1015">Disulfide bond</keyword>
<evidence type="ECO:0000313" key="14">
    <source>
        <dbReference type="Proteomes" id="UP000747542"/>
    </source>
</evidence>
<feature type="domain" description="Laminin G" evidence="11">
    <location>
        <begin position="958"/>
        <end position="1135"/>
    </location>
</feature>
<protein>
    <submittedName>
        <fullName evidence="13">Neurexin-3-like</fullName>
    </submittedName>
</protein>
<dbReference type="Proteomes" id="UP000747542">
    <property type="component" value="Unassembled WGS sequence"/>
</dbReference>
<dbReference type="PROSITE" id="PS50025">
    <property type="entry name" value="LAM_G_DOMAIN"/>
    <property type="match status" value="4"/>
</dbReference>
<dbReference type="Pfam" id="PF00008">
    <property type="entry name" value="EGF"/>
    <property type="match status" value="1"/>
</dbReference>
<feature type="region of interest" description="Disordered" evidence="9">
    <location>
        <begin position="863"/>
        <end position="891"/>
    </location>
</feature>
<feature type="compositionally biased region" description="Acidic residues" evidence="9">
    <location>
        <begin position="237"/>
        <end position="248"/>
    </location>
</feature>
<organism evidence="13 14">
    <name type="scientific">Homarus americanus</name>
    <name type="common">American lobster</name>
    <dbReference type="NCBI Taxonomy" id="6706"/>
    <lineage>
        <taxon>Eukaryota</taxon>
        <taxon>Metazoa</taxon>
        <taxon>Ecdysozoa</taxon>
        <taxon>Arthropoda</taxon>
        <taxon>Crustacea</taxon>
        <taxon>Multicrustacea</taxon>
        <taxon>Malacostraca</taxon>
        <taxon>Eumalacostraca</taxon>
        <taxon>Eucarida</taxon>
        <taxon>Decapoda</taxon>
        <taxon>Pleocyemata</taxon>
        <taxon>Astacidea</taxon>
        <taxon>Nephropoidea</taxon>
        <taxon>Nephropidae</taxon>
        <taxon>Homarus</taxon>
    </lineage>
</organism>
<dbReference type="GO" id="GO:0016020">
    <property type="term" value="C:membrane"/>
    <property type="evidence" value="ECO:0007669"/>
    <property type="project" value="UniProtKB-SubCell"/>
</dbReference>
<evidence type="ECO:0000256" key="1">
    <source>
        <dbReference type="ARBA" id="ARBA00004479"/>
    </source>
</evidence>
<feature type="region of interest" description="Disordered" evidence="9">
    <location>
        <begin position="1394"/>
        <end position="1413"/>
    </location>
</feature>
<evidence type="ECO:0000256" key="4">
    <source>
        <dbReference type="ARBA" id="ARBA00022889"/>
    </source>
</evidence>
<feature type="region of interest" description="Disordered" evidence="9">
    <location>
        <begin position="1526"/>
        <end position="1595"/>
    </location>
</feature>
<feature type="compositionally biased region" description="Basic and acidic residues" evidence="9">
    <location>
        <begin position="1526"/>
        <end position="1543"/>
    </location>
</feature>
<dbReference type="Pfam" id="PF02210">
    <property type="entry name" value="Laminin_G_2"/>
    <property type="match status" value="6"/>
</dbReference>
<proteinExistence type="predicted"/>
<dbReference type="CDD" id="cd00110">
    <property type="entry name" value="LamG"/>
    <property type="match status" value="5"/>
</dbReference>
<evidence type="ECO:0000256" key="7">
    <source>
        <dbReference type="ARBA" id="ARBA00023157"/>
    </source>
</evidence>
<evidence type="ECO:0000313" key="13">
    <source>
        <dbReference type="EMBL" id="KAG7159094.1"/>
    </source>
</evidence>
<feature type="region of interest" description="Disordered" evidence="9">
    <location>
        <begin position="232"/>
        <end position="251"/>
    </location>
</feature>
<dbReference type="GO" id="GO:0007155">
    <property type="term" value="P:cell adhesion"/>
    <property type="evidence" value="ECO:0007669"/>
    <property type="project" value="UniProtKB-KW"/>
</dbReference>
<dbReference type="PANTHER" id="PTHR15036:SF89">
    <property type="entry name" value="NEUREXIN 1, ISOFORM F"/>
    <property type="match status" value="1"/>
</dbReference>
<dbReference type="Gene3D" id="2.10.25.10">
    <property type="entry name" value="Laminin"/>
    <property type="match status" value="2"/>
</dbReference>
<dbReference type="InterPro" id="IPR050372">
    <property type="entry name" value="Neurexin-related_CASP"/>
</dbReference>
<dbReference type="InterPro" id="IPR000742">
    <property type="entry name" value="EGF"/>
</dbReference>
<dbReference type="InterPro" id="IPR001791">
    <property type="entry name" value="Laminin_G"/>
</dbReference>
<feature type="domain" description="Laminin G" evidence="11">
    <location>
        <begin position="1179"/>
        <end position="1374"/>
    </location>
</feature>
<comment type="caution">
    <text evidence="13">The sequence shown here is derived from an EMBL/GenBank/DDBJ whole genome shotgun (WGS) entry which is preliminary data.</text>
</comment>
<evidence type="ECO:0000256" key="3">
    <source>
        <dbReference type="ARBA" id="ARBA00022692"/>
    </source>
</evidence>
<evidence type="ECO:0000259" key="11">
    <source>
        <dbReference type="PROSITE" id="PS50025"/>
    </source>
</evidence>
<feature type="region of interest" description="Disordered" evidence="9">
    <location>
        <begin position="1672"/>
        <end position="1708"/>
    </location>
</feature>
<dbReference type="InterPro" id="IPR013320">
    <property type="entry name" value="ConA-like_dom_sf"/>
</dbReference>
<keyword evidence="2 8" id="KW-0245">EGF-like domain</keyword>
<dbReference type="CDD" id="cd00054">
    <property type="entry name" value="EGF_CA"/>
    <property type="match status" value="2"/>
</dbReference>
<feature type="compositionally biased region" description="Basic and acidic residues" evidence="9">
    <location>
        <begin position="1690"/>
        <end position="1708"/>
    </location>
</feature>
<dbReference type="FunFam" id="2.10.25.10:FF:000015">
    <property type="entry name" value="neurexin-1 isoform X1"/>
    <property type="match status" value="1"/>
</dbReference>
<name>A0A8J5MPN0_HOMAM</name>
<keyword evidence="3 10" id="KW-0812">Transmembrane</keyword>
<feature type="domain" description="EGF-like" evidence="12">
    <location>
        <begin position="1138"/>
        <end position="1175"/>
    </location>
</feature>
<evidence type="ECO:0000256" key="9">
    <source>
        <dbReference type="SAM" id="MobiDB-lite"/>
    </source>
</evidence>
<keyword evidence="4" id="KW-0130">Cell adhesion</keyword>
<dbReference type="PANTHER" id="PTHR15036">
    <property type="entry name" value="PIKACHURIN-LIKE PROTEIN"/>
    <property type="match status" value="1"/>
</dbReference>
<evidence type="ECO:0000256" key="6">
    <source>
        <dbReference type="ARBA" id="ARBA00023136"/>
    </source>
</evidence>
<dbReference type="Gene3D" id="2.60.120.200">
    <property type="match status" value="6"/>
</dbReference>
<feature type="compositionally biased region" description="Pro residues" evidence="9">
    <location>
        <begin position="1453"/>
        <end position="1463"/>
    </location>
</feature>
<evidence type="ECO:0000256" key="8">
    <source>
        <dbReference type="PROSITE-ProRule" id="PRU00076"/>
    </source>
</evidence>
<keyword evidence="14" id="KW-1185">Reference proteome</keyword>
<feature type="compositionally biased region" description="Low complexity" evidence="9">
    <location>
        <begin position="872"/>
        <end position="891"/>
    </location>
</feature>
<keyword evidence="6 10" id="KW-0472">Membrane</keyword>
<comment type="caution">
    <text evidence="8">Lacks conserved residue(s) required for the propagation of feature annotation.</text>
</comment>
<comment type="subcellular location">
    <subcellularLocation>
        <location evidence="1">Membrane</location>
        <topology evidence="1">Single-pass type I membrane protein</topology>
    </subcellularLocation>
</comment>
<dbReference type="FunFam" id="2.60.120.200:FF:000003">
    <property type="entry name" value="neurexin-1 isoform X1"/>
    <property type="match status" value="1"/>
</dbReference>
<feature type="transmembrane region" description="Helical" evidence="10">
    <location>
        <begin position="1629"/>
        <end position="1651"/>
    </location>
</feature>
<evidence type="ECO:0000256" key="10">
    <source>
        <dbReference type="SAM" id="Phobius"/>
    </source>
</evidence>
<keyword evidence="5 10" id="KW-1133">Transmembrane helix</keyword>
<sequence length="1708" mass="188226">MKVVSPCKSNKSCSAHPVASPPRPTFILWSSLDLFLRDGKDYINMALREGGVLVTLDMGGDPLKVTVRPDNVRFDDNQWHTVSVHRAVKEMDLRQRPWHDLEGVCDRTPATHHPPPTHQSPHPAVTPPLTCYPPACASPYHPQIHCPSFHSPHPLTLTHPSTLSPTLLPTHSLLTHSLTHPPTHPPHPRPTPGQTIFHPGGTLAMTFSSINLRRLDDHLLVRPKVSRYCSDIQNESDKEEEEEEEEEDKERKTVWLRRIGDGVCRGRWAIGQYVITYVRARLHLIDRMKNKSWCRVDRTCTICATVLCTLSLYQLTLSTNISSFFSSHHQLSVSVDGLHTRKGTTAGPFSQLSSSRLHLGGADVPALLPGAETRSNFVGCMRKLNLPNPQNKRQSAWNFCTSENLHKQKHPANKQSHECKAYELNTGDLLIMTSRVEYRADSVRLDVIRTARQGSPLLHVKGKVDYMCLEVEAGDPVSFTTQESYLSFTKVVLDDEVELSLTLTQDGPENGVVKFTRPDTALVLPSWEAARQGSVSFKMRTTEHNGLIMFSSGFVAAQGDFFALELLEGHLYLHLNLGSGSRRVKATNRRVDDGWWHEVTLNRDAQAGRITVDEGANDFTTPGESHRLDLDGALYVGGVSKGVVVPPELWTGRLGLGYVGCLRDLVINGLPADLASYAKKQDSGSIVSFCHSDGGSCSSSPCMHGGTCTEGWGRFICDCSHTAFVGPTCGKDAATLSFDGTQYVRMFSDQESNTQAEDITFRFRTDRPVGLLFGTTSIQSSDKLELALQAGKLRLTVKLGDRDKVVHAGNGLNDQQWHSVRLTRRATQISLQVDKETPTLDHTMGRHSILQYRDIHIGMVSNDSTTNWRPHSSPASASAASTLSSMTSDSASTNQGSIPPFIGQIQSFYINGNYIFEMARAGHLNRMKASFKNLTYIRKKDDEYVTAEFGRGTQVVHHPVTFKSTAAYVALPQLKAYASTNIYFQFKTLQPAGLLMYNGGKGHDFIALELINGHVHLNFNLGDRPVRVRDNNKMALNDNKWHVVTVSRPSSLQHTLMVDDNIATVTNGGGSDNLDLQGFLYLGGVPPEMYTRLPRHVVSRSGFEGCMASLDLNGEAPDPAGKDVPIMANHVYPGCEGPSTKCHRNACANGGNCIQQWNSYSCNCDMTSFTGPTCSDESTSYEFGRGTGLLTFQYPDGRWPDSQRDLLALGFMTNQEDAVVLRLDSANSNDYMELEIVEGNIFVVYNMGTEDHPIGEAMSKVNDGLYHVVRFIRSGPNATVQIDDYEVREKNPSENVEHSDHKVLKSLRSRSWHGHQLSVFNAQAQLQVGGRRAKRSASIERPFQGLMSGLVLNGERPLDLAAERDPRINVRGDVHLVMSLPRALPDQVASAEFNPWQQTPSQPGPSPGEGDDLVFSGAGSGCDMDDEDECIPVFDTGSGDDLITPVYIPPTLPPVTKPSPRPNIPSQEGGVGVRPCDDEEDCYIGSGSGEFNTEYGVMTDSDNGDDRDLEFQATHHPMLAPDVIHSEEHDQSTTDLGQPKRDPGSGPTTTTTTSTTTTTTQTPRTKQRPRTTTTTPAGAPPPRQQPPYTSDYDYGDYIFPNVIPTDTRDKSRVIEDPLDQIHSDVAGSVALFISIIAGALIIIILIVLLVLKFKGRQDGAYKVDESKNYEGIPTMPTPMINGQGNGAIKPGDRRPVKKQSKDVKEWYV</sequence>
<feature type="compositionally biased region" description="Low complexity" evidence="9">
    <location>
        <begin position="1544"/>
        <end position="1577"/>
    </location>
</feature>
<feature type="domain" description="EGF-like" evidence="12">
    <location>
        <begin position="693"/>
        <end position="730"/>
    </location>
</feature>
<accession>A0A8J5MPN0</accession>
<dbReference type="PROSITE" id="PS50026">
    <property type="entry name" value="EGF_3"/>
    <property type="match status" value="2"/>
</dbReference>
<dbReference type="EMBL" id="JAHLQT010033867">
    <property type="protein sequence ID" value="KAG7159094.1"/>
    <property type="molecule type" value="Genomic_DNA"/>
</dbReference>
<feature type="domain" description="Laminin G" evidence="11">
    <location>
        <begin position="733"/>
        <end position="935"/>
    </location>
</feature>
<feature type="region of interest" description="Disordered" evidence="9">
    <location>
        <begin position="1453"/>
        <end position="1476"/>
    </location>
</feature>
<reference evidence="13" key="1">
    <citation type="journal article" date="2021" name="Sci. Adv.">
        <title>The American lobster genome reveals insights on longevity, neural, and immune adaptations.</title>
        <authorList>
            <person name="Polinski J.M."/>
            <person name="Zimin A.V."/>
            <person name="Clark K.F."/>
            <person name="Kohn A.B."/>
            <person name="Sadowski N."/>
            <person name="Timp W."/>
            <person name="Ptitsyn A."/>
            <person name="Khanna P."/>
            <person name="Romanova D.Y."/>
            <person name="Williams P."/>
            <person name="Greenwood S.J."/>
            <person name="Moroz L.L."/>
            <person name="Walt D.R."/>
            <person name="Bodnar A.G."/>
        </authorList>
    </citation>
    <scope>NUCLEOTIDE SEQUENCE</scope>
    <source>
        <strain evidence="13">GMGI-L3</strain>
    </source>
</reference>
<feature type="domain" description="Laminin G" evidence="11">
    <location>
        <begin position="502"/>
        <end position="690"/>
    </location>
</feature>